<feature type="non-terminal residue" evidence="1">
    <location>
        <position position="491"/>
    </location>
</feature>
<organism evidence="2">
    <name type="scientific">Aureococcus anophagefferens</name>
    <name type="common">Harmful bloom alga</name>
    <dbReference type="NCBI Taxonomy" id="44056"/>
    <lineage>
        <taxon>Eukaryota</taxon>
        <taxon>Sar</taxon>
        <taxon>Stramenopiles</taxon>
        <taxon>Ochrophyta</taxon>
        <taxon>Pelagophyceae</taxon>
        <taxon>Pelagomonadales</taxon>
        <taxon>Pelagomonadaceae</taxon>
        <taxon>Aureococcus</taxon>
    </lineage>
</organism>
<keyword evidence="2" id="KW-1185">Reference proteome</keyword>
<name>F0YS45_AURAN</name>
<proteinExistence type="predicted"/>
<evidence type="ECO:0000313" key="1">
    <source>
        <dbReference type="EMBL" id="EGB02064.1"/>
    </source>
</evidence>
<protein>
    <submittedName>
        <fullName evidence="1">Uncharacterized protein</fullName>
    </submittedName>
</protein>
<dbReference type="EMBL" id="GL833843">
    <property type="protein sequence ID" value="EGB02064.1"/>
    <property type="molecule type" value="Genomic_DNA"/>
</dbReference>
<dbReference type="GeneID" id="20227340"/>
<sequence>MAEYRLQLATSGTMGAAASSGQLPEVVDLDAVKSAYALEGYDLDVPRWQKIAEPKGGTLPRAEALRYGPLTKDALQDLMPADVAWSPKLDKRFANMSFGPEEKAAITRADAGALLAKATAESAAELKETAKPKFRRETRDLLAHLKYFMDHRARMDQLFAEVSPEGAILEHVAFDLVKKPATGHWDPLLRQQRPAKPGRPADGVVDTLADVYEAASLAKKVFDAKLKSMRGAVGLPEDALVLPPLKGAARAAEKAANDYGSRDPGPGFAWLMDIVRASVVVDTEDQVLAILNHFPKRRGAPAADAGPALLGGNADADGDGDDDGVPDVEMIRLKNRFATPMASGFRDMNMLLRCKVHTETDAFFFVCELQIHHAGLRKAEKASKSHEVYEFFRTYFRGGEEATVRRRFLLLEKVDHVLRQHGEDFGAAIKTVLADDDEDATVAFAELVGLGGDADTAAAILRTDARRRVTELHAAAKLAVDGGARVDAALE</sequence>
<dbReference type="Proteomes" id="UP000002729">
    <property type="component" value="Unassembled WGS sequence"/>
</dbReference>
<gene>
    <name evidence="1" type="ORF">AURANDRAFT_69231</name>
</gene>
<dbReference type="InParanoid" id="F0YS45"/>
<reference evidence="1 2" key="1">
    <citation type="journal article" date="2011" name="Proc. Natl. Acad. Sci. U.S.A.">
        <title>Niche of harmful alga Aureococcus anophagefferens revealed through ecogenomics.</title>
        <authorList>
            <person name="Gobler C.J."/>
            <person name="Berry D.L."/>
            <person name="Dyhrman S.T."/>
            <person name="Wilhelm S.W."/>
            <person name="Salamov A."/>
            <person name="Lobanov A.V."/>
            <person name="Zhang Y."/>
            <person name="Collier J.L."/>
            <person name="Wurch L.L."/>
            <person name="Kustka A.B."/>
            <person name="Dill B.D."/>
            <person name="Shah M."/>
            <person name="VerBerkmoes N.C."/>
            <person name="Kuo A."/>
            <person name="Terry A."/>
            <person name="Pangilinan J."/>
            <person name="Lindquist E.A."/>
            <person name="Lucas S."/>
            <person name="Paulsen I.T."/>
            <person name="Hattenrath-Lehmann T.K."/>
            <person name="Talmage S.C."/>
            <person name="Walker E.A."/>
            <person name="Koch F."/>
            <person name="Burson A.M."/>
            <person name="Marcoval M.A."/>
            <person name="Tang Y.Z."/>
            <person name="Lecleir G.R."/>
            <person name="Coyne K.J."/>
            <person name="Berg G.M."/>
            <person name="Bertrand E.M."/>
            <person name="Saito M.A."/>
            <person name="Gladyshev V.N."/>
            <person name="Grigoriev I.V."/>
        </authorList>
    </citation>
    <scope>NUCLEOTIDE SEQUENCE [LARGE SCALE GENOMIC DNA]</scope>
    <source>
        <strain evidence="2">CCMP 1984</strain>
    </source>
</reference>
<dbReference type="AlphaFoldDB" id="F0YS45"/>
<accession>F0YS45</accession>
<dbReference type="RefSeq" id="XP_009043237.1">
    <property type="nucleotide sequence ID" value="XM_009044989.1"/>
</dbReference>
<dbReference type="OrthoDB" id="206178at2759"/>
<dbReference type="KEGG" id="aaf:AURANDRAFT_69231"/>
<evidence type="ECO:0000313" key="2">
    <source>
        <dbReference type="Proteomes" id="UP000002729"/>
    </source>
</evidence>